<reference evidence="4" key="1">
    <citation type="submission" date="2022-11" db="UniProtKB">
        <authorList>
            <consortium name="WormBaseParasite"/>
        </authorList>
    </citation>
    <scope>IDENTIFICATION</scope>
</reference>
<accession>A0A914VAK4</accession>
<evidence type="ECO:0000313" key="3">
    <source>
        <dbReference type="Proteomes" id="UP000887566"/>
    </source>
</evidence>
<dbReference type="InterPro" id="IPR051336">
    <property type="entry name" value="RhoGEF_Guanine_NuclExch_SF"/>
</dbReference>
<dbReference type="GO" id="GO:0005737">
    <property type="term" value="C:cytoplasm"/>
    <property type="evidence" value="ECO:0007669"/>
    <property type="project" value="TreeGrafter"/>
</dbReference>
<dbReference type="AlphaFoldDB" id="A0A914VAK4"/>
<proteinExistence type="predicted"/>
<evidence type="ECO:0000313" key="4">
    <source>
        <dbReference type="WBParaSite" id="PSAMB.scaffold16395size1341.g36911.t1"/>
    </source>
</evidence>
<evidence type="ECO:0000256" key="1">
    <source>
        <dbReference type="ARBA" id="ARBA00022658"/>
    </source>
</evidence>
<keyword evidence="1" id="KW-0344">Guanine-nucleotide releasing factor</keyword>
<dbReference type="WBParaSite" id="PSAMB.scaffold16395size1341.g36911.t1">
    <property type="protein sequence ID" value="PSAMB.scaffold16395size1341.g36911.t1"/>
    <property type="gene ID" value="PSAMB.scaffold16395size1341.g36911"/>
</dbReference>
<sequence>MDSRSNYVNFSQVYHDLLRSEEDFVNEMRHMIENYVRVFEDPSTPDAIRHLKEPLTLNLRELYNFHANVLLKGLQYYSDDPGKVGQTFVRLERDFDLHVKYCRDEAAAIKLLDESPAKEFFDVSHILFVSLRAFFIRSLHARR</sequence>
<dbReference type="Gene3D" id="1.20.900.10">
    <property type="entry name" value="Dbl homology (DH) domain"/>
    <property type="match status" value="1"/>
</dbReference>
<dbReference type="Pfam" id="PF00621">
    <property type="entry name" value="RhoGEF"/>
    <property type="match status" value="1"/>
</dbReference>
<dbReference type="PROSITE" id="PS50010">
    <property type="entry name" value="DH_2"/>
    <property type="match status" value="1"/>
</dbReference>
<organism evidence="3 4">
    <name type="scientific">Plectus sambesii</name>
    <dbReference type="NCBI Taxonomy" id="2011161"/>
    <lineage>
        <taxon>Eukaryota</taxon>
        <taxon>Metazoa</taxon>
        <taxon>Ecdysozoa</taxon>
        <taxon>Nematoda</taxon>
        <taxon>Chromadorea</taxon>
        <taxon>Plectida</taxon>
        <taxon>Plectina</taxon>
        <taxon>Plectoidea</taxon>
        <taxon>Plectidae</taxon>
        <taxon>Plectus</taxon>
    </lineage>
</organism>
<dbReference type="InterPro" id="IPR000219">
    <property type="entry name" value="DH_dom"/>
</dbReference>
<dbReference type="Proteomes" id="UP000887566">
    <property type="component" value="Unplaced"/>
</dbReference>
<dbReference type="SUPFAM" id="SSF48065">
    <property type="entry name" value="DBL homology domain (DH-domain)"/>
    <property type="match status" value="1"/>
</dbReference>
<feature type="domain" description="DH" evidence="2">
    <location>
        <begin position="9"/>
        <end position="122"/>
    </location>
</feature>
<keyword evidence="3" id="KW-1185">Reference proteome</keyword>
<protein>
    <submittedName>
        <fullName evidence="4">DH domain-containing protein</fullName>
    </submittedName>
</protein>
<dbReference type="PANTHER" id="PTHR22826">
    <property type="entry name" value="RHO GUANINE EXCHANGE FACTOR-RELATED"/>
    <property type="match status" value="1"/>
</dbReference>
<dbReference type="InterPro" id="IPR035899">
    <property type="entry name" value="DBL_dom_sf"/>
</dbReference>
<dbReference type="GO" id="GO:0005085">
    <property type="term" value="F:guanyl-nucleotide exchange factor activity"/>
    <property type="evidence" value="ECO:0007669"/>
    <property type="project" value="UniProtKB-KW"/>
</dbReference>
<evidence type="ECO:0000259" key="2">
    <source>
        <dbReference type="PROSITE" id="PS50010"/>
    </source>
</evidence>
<name>A0A914VAK4_9BILA</name>